<evidence type="ECO:0000313" key="2">
    <source>
        <dbReference type="Proteomes" id="UP000836387"/>
    </source>
</evidence>
<reference evidence="1" key="2">
    <citation type="submission" date="2021-10" db="EMBL/GenBank/DDBJ databases">
        <authorList>
            <person name="Piombo E."/>
        </authorList>
    </citation>
    <scope>NUCLEOTIDE SEQUENCE</scope>
</reference>
<dbReference type="Proteomes" id="UP000836387">
    <property type="component" value="Unassembled WGS sequence"/>
</dbReference>
<protein>
    <submittedName>
        <fullName evidence="1">Uncharacterized protein</fullName>
    </submittedName>
</protein>
<gene>
    <name evidence="1" type="ORF">CRV2_00006977</name>
</gene>
<keyword evidence="2" id="KW-1185">Reference proteome</keyword>
<name>A0ACA9TD29_BIOOC</name>
<organism evidence="1 2">
    <name type="scientific">Clonostachys rosea f. rosea IK726</name>
    <dbReference type="NCBI Taxonomy" id="1349383"/>
    <lineage>
        <taxon>Eukaryota</taxon>
        <taxon>Fungi</taxon>
        <taxon>Dikarya</taxon>
        <taxon>Ascomycota</taxon>
        <taxon>Pezizomycotina</taxon>
        <taxon>Sordariomycetes</taxon>
        <taxon>Hypocreomycetidae</taxon>
        <taxon>Hypocreales</taxon>
        <taxon>Bionectriaceae</taxon>
        <taxon>Clonostachys</taxon>
    </lineage>
</organism>
<reference evidence="1" key="1">
    <citation type="submission" date="2020-04" db="EMBL/GenBank/DDBJ databases">
        <authorList>
            <person name="Broberg M."/>
        </authorList>
    </citation>
    <scope>NUCLEOTIDE SEQUENCE</scope>
</reference>
<proteinExistence type="predicted"/>
<evidence type="ECO:0000313" key="1">
    <source>
        <dbReference type="EMBL" id="CAG9938551.1"/>
    </source>
</evidence>
<comment type="caution">
    <text evidence="1">The sequence shown here is derived from an EMBL/GenBank/DDBJ whole genome shotgun (WGS) entry which is preliminary data.</text>
</comment>
<accession>A0ACA9TD29</accession>
<dbReference type="EMBL" id="CADEHS020000003">
    <property type="protein sequence ID" value="CAG9938551.1"/>
    <property type="molecule type" value="Genomic_DNA"/>
</dbReference>
<sequence length="842" mass="96528">MDHRRYDEAPDVIRHQPPMAIDTALRSHCGIWAKQYFVAVIMDDGTPTTFFSPGPKFRDSVVRQFFDAKKFQQVAGQLDSDQIATESNGPDETDESMYFRPVFGNRHRTLDRLLLPSNSDGDEGAGYLPRLERKRPRARQTVEDEDLTVPILLHRGIRVSDARALWSFYDQRFKSCQQSACKLIAKAWVKALEPKKQSTHPYTGSDAKAPDWWPKPWGPTKENRVRHKEPDHLYKRERVHLLNHILAMIVEPIAKQHPNVRKLHLSLKKLEECTNEALSGFFGETPQNASKKLFLNEIFKVARQQDLFKNGEIDTHPRIKMSYRTASNASESQTSEGVNQEQQLFNLCTSQGAITAACIARSAIKYGSFESNRDASLSAFQSFQCKLAQFCHNDSGGAANTSLVCLAVDGGAEFLFTTNFRKQAELEEIKRGLEDLLRYATTNPEKLNPKPLQKMILWRFLEFCFKRVGVYFRTLSRTLDECIDECESARESTITRQLCELKSRVEFPREVTDTARNKVLRDCETFIKAIEASKNSSLSGEIDRRARQDDHDQAYKWCELRHCLGRLYSYRQASEAVVEATMKWPEVFRSFKVNYIQSAKQKKAAPPKSARLTDVLHYAFPEDDLEEFQDDIAELQKYGLESEIRKQIFDRKTKTFIHAEVHMHDYLTTVRKIRPSDFWDGNMFIATSKSVCRLCHFYFQNDDNEFSVQPPHMNLYPKWRLPDNASEEVLEDLIDKMQQNTLSLITDKQPCYERYDSRTDSQGFQTRSTHRTAFDRSTAPSPLGGRSSQSGVRPGGYHNEPPPPNHVLNDTLPLEGAFGDYGVIGDERASARNGRSMIGVGF</sequence>